<dbReference type="Gene3D" id="1.20.5.3310">
    <property type="match status" value="1"/>
</dbReference>
<proteinExistence type="predicted"/>
<evidence type="ECO:0000256" key="2">
    <source>
        <dbReference type="ARBA" id="ARBA00022448"/>
    </source>
</evidence>
<dbReference type="AlphaFoldDB" id="A0A6J7PAF8"/>
<dbReference type="InterPro" id="IPR003369">
    <property type="entry name" value="TatA/B/E"/>
</dbReference>
<keyword evidence="7" id="KW-0472">Membrane</keyword>
<evidence type="ECO:0000313" key="9">
    <source>
        <dbReference type="EMBL" id="CAB4998934.1"/>
    </source>
</evidence>
<feature type="region of interest" description="Disordered" evidence="8">
    <location>
        <begin position="65"/>
        <end position="115"/>
    </location>
</feature>
<keyword evidence="6" id="KW-0811">Translocation</keyword>
<comment type="subcellular location">
    <subcellularLocation>
        <location evidence="1">Membrane</location>
        <topology evidence="1">Single-pass membrane protein</topology>
    </subcellularLocation>
</comment>
<accession>A0A6J7PAF8</accession>
<keyword evidence="3" id="KW-0812">Transmembrane</keyword>
<sequence>MFNLSGSEIVFLLLAGLVVLGPERLPGVIRRVGKTYGEIRRAASGFEREFRDTFKEPLDDFQKAANDIRSGFGEVDHEPSPPFRPERTAFPTPDFSPSPPVEKQDDSVKSDESDQ</sequence>
<feature type="compositionally biased region" description="Basic and acidic residues" evidence="8">
    <location>
        <begin position="102"/>
        <end position="115"/>
    </location>
</feature>
<protein>
    <submittedName>
        <fullName evidence="9">Unannotated protein</fullName>
    </submittedName>
</protein>
<evidence type="ECO:0000256" key="4">
    <source>
        <dbReference type="ARBA" id="ARBA00022927"/>
    </source>
</evidence>
<keyword evidence="5" id="KW-1133">Transmembrane helix</keyword>
<reference evidence="9" key="1">
    <citation type="submission" date="2020-05" db="EMBL/GenBank/DDBJ databases">
        <authorList>
            <person name="Chiriac C."/>
            <person name="Salcher M."/>
            <person name="Ghai R."/>
            <person name="Kavagutti S V."/>
        </authorList>
    </citation>
    <scope>NUCLEOTIDE SEQUENCE</scope>
</reference>
<gene>
    <name evidence="9" type="ORF">UFOPK4057_00187</name>
</gene>
<organism evidence="9">
    <name type="scientific">freshwater metagenome</name>
    <dbReference type="NCBI Taxonomy" id="449393"/>
    <lineage>
        <taxon>unclassified sequences</taxon>
        <taxon>metagenomes</taxon>
        <taxon>ecological metagenomes</taxon>
    </lineage>
</organism>
<dbReference type="GO" id="GO:0015031">
    <property type="term" value="P:protein transport"/>
    <property type="evidence" value="ECO:0007669"/>
    <property type="project" value="UniProtKB-KW"/>
</dbReference>
<keyword evidence="2" id="KW-0813">Transport</keyword>
<dbReference type="Pfam" id="PF02416">
    <property type="entry name" value="TatA_B_E"/>
    <property type="match status" value="1"/>
</dbReference>
<dbReference type="GO" id="GO:0016020">
    <property type="term" value="C:membrane"/>
    <property type="evidence" value="ECO:0007669"/>
    <property type="project" value="UniProtKB-ARBA"/>
</dbReference>
<dbReference type="EMBL" id="CAFBPC010000026">
    <property type="protein sequence ID" value="CAB4998934.1"/>
    <property type="molecule type" value="Genomic_DNA"/>
</dbReference>
<evidence type="ECO:0000256" key="6">
    <source>
        <dbReference type="ARBA" id="ARBA00023010"/>
    </source>
</evidence>
<evidence type="ECO:0000256" key="5">
    <source>
        <dbReference type="ARBA" id="ARBA00022989"/>
    </source>
</evidence>
<evidence type="ECO:0000256" key="7">
    <source>
        <dbReference type="ARBA" id="ARBA00023136"/>
    </source>
</evidence>
<evidence type="ECO:0000256" key="3">
    <source>
        <dbReference type="ARBA" id="ARBA00022692"/>
    </source>
</evidence>
<evidence type="ECO:0000256" key="1">
    <source>
        <dbReference type="ARBA" id="ARBA00004167"/>
    </source>
</evidence>
<feature type="compositionally biased region" description="Basic and acidic residues" evidence="8">
    <location>
        <begin position="74"/>
        <end position="87"/>
    </location>
</feature>
<dbReference type="PRINTS" id="PR01506">
    <property type="entry name" value="TATBPROTEIN"/>
</dbReference>
<name>A0A6J7PAF8_9ZZZZ</name>
<evidence type="ECO:0000256" key="8">
    <source>
        <dbReference type="SAM" id="MobiDB-lite"/>
    </source>
</evidence>
<keyword evidence="4" id="KW-0653">Protein transport</keyword>